<evidence type="ECO:0000313" key="3">
    <source>
        <dbReference type="EMBL" id="REE03375.1"/>
    </source>
</evidence>
<keyword evidence="2" id="KW-0812">Transmembrane</keyword>
<keyword evidence="2" id="KW-0472">Membrane</keyword>
<organism evidence="3 4">
    <name type="scientific">Citricoccus muralis</name>
    <dbReference type="NCBI Taxonomy" id="169134"/>
    <lineage>
        <taxon>Bacteria</taxon>
        <taxon>Bacillati</taxon>
        <taxon>Actinomycetota</taxon>
        <taxon>Actinomycetes</taxon>
        <taxon>Micrococcales</taxon>
        <taxon>Micrococcaceae</taxon>
        <taxon>Citricoccus</taxon>
    </lineage>
</organism>
<dbReference type="AlphaFoldDB" id="A0A3D9LAS8"/>
<evidence type="ECO:0000256" key="2">
    <source>
        <dbReference type="SAM" id="Phobius"/>
    </source>
</evidence>
<name>A0A3D9LAS8_9MICC</name>
<evidence type="ECO:0000313" key="4">
    <source>
        <dbReference type="Proteomes" id="UP000256727"/>
    </source>
</evidence>
<dbReference type="OrthoDB" id="4833224at2"/>
<feature type="region of interest" description="Disordered" evidence="1">
    <location>
        <begin position="1"/>
        <end position="88"/>
    </location>
</feature>
<dbReference type="Proteomes" id="UP000256727">
    <property type="component" value="Unassembled WGS sequence"/>
</dbReference>
<evidence type="ECO:0000256" key="1">
    <source>
        <dbReference type="SAM" id="MobiDB-lite"/>
    </source>
</evidence>
<gene>
    <name evidence="3" type="ORF">C8E99_1182</name>
</gene>
<accession>A0A3D9LAS8</accession>
<feature type="transmembrane region" description="Helical" evidence="2">
    <location>
        <begin position="125"/>
        <end position="145"/>
    </location>
</feature>
<keyword evidence="4" id="KW-1185">Reference proteome</keyword>
<sequence length="162" mass="17425">MTERRDGSHGHEHDGEGDREHQDQAEIDRQWQQIVEGLGPLEPSGPAPEPPTAERPDLASYFAETPAWGPRDYTVDDEDEGDFVPPDPPALATGRPAMVLSVVGLIGGPAALLLSALFWPGIPGIVVTVFIAAFVAGAIGLFLSLPRDQDRRDPWNDDGAQV</sequence>
<proteinExistence type="predicted"/>
<reference evidence="3 4" key="1">
    <citation type="submission" date="2018-07" db="EMBL/GenBank/DDBJ databases">
        <title>Sequencing the genomes of 1000 actinobacteria strains.</title>
        <authorList>
            <person name="Klenk H.-P."/>
        </authorList>
    </citation>
    <scope>NUCLEOTIDE SEQUENCE [LARGE SCALE GENOMIC DNA]</scope>
    <source>
        <strain evidence="3 4">DSM 14442</strain>
    </source>
</reference>
<dbReference type="RefSeq" id="WP_115931501.1">
    <property type="nucleotide sequence ID" value="NZ_QREH01000001.1"/>
</dbReference>
<feature type="compositionally biased region" description="Basic and acidic residues" evidence="1">
    <location>
        <begin position="1"/>
        <end position="29"/>
    </location>
</feature>
<comment type="caution">
    <text evidence="3">The sequence shown here is derived from an EMBL/GenBank/DDBJ whole genome shotgun (WGS) entry which is preliminary data.</text>
</comment>
<feature type="transmembrane region" description="Helical" evidence="2">
    <location>
        <begin position="97"/>
        <end position="119"/>
    </location>
</feature>
<dbReference type="EMBL" id="QREH01000001">
    <property type="protein sequence ID" value="REE03375.1"/>
    <property type="molecule type" value="Genomic_DNA"/>
</dbReference>
<keyword evidence="2" id="KW-1133">Transmembrane helix</keyword>
<protein>
    <submittedName>
        <fullName evidence="3">Uncharacterized protein</fullName>
    </submittedName>
</protein>